<comment type="caution">
    <text evidence="5">The sequence shown here is derived from an EMBL/GenBank/DDBJ whole genome shotgun (WGS) entry which is preliminary data.</text>
</comment>
<dbReference type="SUPFAM" id="SSF56752">
    <property type="entry name" value="D-aminoacid aminotransferase-like PLP-dependent enzymes"/>
    <property type="match status" value="1"/>
</dbReference>
<keyword evidence="4" id="KW-0663">Pyridoxal phosphate</keyword>
<dbReference type="PANTHER" id="PTHR42743:SF11">
    <property type="entry name" value="AMINODEOXYCHORISMATE LYASE"/>
    <property type="match status" value="1"/>
</dbReference>
<dbReference type="GO" id="GO:0008652">
    <property type="term" value="P:amino acid biosynthetic process"/>
    <property type="evidence" value="ECO:0007669"/>
    <property type="project" value="UniProtKB-ARBA"/>
</dbReference>
<accession>A0A3D9HU90</accession>
<dbReference type="Gene3D" id="3.30.470.10">
    <property type="match status" value="1"/>
</dbReference>
<dbReference type="InterPro" id="IPR050571">
    <property type="entry name" value="Class-IV_PLP-Dep_Aminotrnsfr"/>
</dbReference>
<dbReference type="InterPro" id="IPR001544">
    <property type="entry name" value="Aminotrans_IV"/>
</dbReference>
<dbReference type="GO" id="GO:0005829">
    <property type="term" value="C:cytosol"/>
    <property type="evidence" value="ECO:0007669"/>
    <property type="project" value="TreeGrafter"/>
</dbReference>
<organism evidence="5 6">
    <name type="scientific">Cohnella lupini</name>
    <dbReference type="NCBI Taxonomy" id="1294267"/>
    <lineage>
        <taxon>Bacteria</taxon>
        <taxon>Bacillati</taxon>
        <taxon>Bacillota</taxon>
        <taxon>Bacilli</taxon>
        <taxon>Bacillales</taxon>
        <taxon>Paenibacillaceae</taxon>
        <taxon>Cohnella</taxon>
    </lineage>
</organism>
<dbReference type="RefSeq" id="WP_115995523.1">
    <property type="nucleotide sequence ID" value="NZ_QRDY01000027.1"/>
</dbReference>
<dbReference type="AlphaFoldDB" id="A0A3D9HU90"/>
<dbReference type="PANTHER" id="PTHR42743">
    <property type="entry name" value="AMINO-ACID AMINOTRANSFERASE"/>
    <property type="match status" value="1"/>
</dbReference>
<dbReference type="Proteomes" id="UP000256869">
    <property type="component" value="Unassembled WGS sequence"/>
</dbReference>
<protein>
    <submittedName>
        <fullName evidence="5">4-amino-4-deoxychorismate lyase</fullName>
    </submittedName>
</protein>
<evidence type="ECO:0000256" key="4">
    <source>
        <dbReference type="ARBA" id="ARBA00022898"/>
    </source>
</evidence>
<comment type="cofactor">
    <cofactor evidence="1">
        <name>pyridoxal 5'-phosphate</name>
        <dbReference type="ChEBI" id="CHEBI:597326"/>
    </cofactor>
</comment>
<name>A0A3D9HU90_9BACL</name>
<dbReference type="CDD" id="cd00449">
    <property type="entry name" value="PLPDE_IV"/>
    <property type="match status" value="1"/>
</dbReference>
<dbReference type="Pfam" id="PF01063">
    <property type="entry name" value="Aminotran_4"/>
    <property type="match status" value="1"/>
</dbReference>
<sequence>MKILFNGRLTANNEAVISAFDHGFLYGMGLFETFRTYKGEPWLLDKHAERLAKGCELLGIRYVPDVDRMRGDVQALLEANGLEDGYIRWSVSAGEGAIGLPTDDYDKPNEIVYAKELAADDPATRKGKIVRQLKLPRSSPEGDVRLKSFHYMNNINAKRELNSEGARPGTEGLFLNKEGHVVEGMVSNVFWISDGVLYTPAESTGLLDGITRRHVLAMAKDMGIRTEQGLYGWDKLLYADEVFLTNSIQEIVPVTKVENIGGRGLNPGGCNSVGAITYTLMNKYREDAERNESR</sequence>
<evidence type="ECO:0000313" key="6">
    <source>
        <dbReference type="Proteomes" id="UP000256869"/>
    </source>
</evidence>
<dbReference type="GO" id="GO:0016829">
    <property type="term" value="F:lyase activity"/>
    <property type="evidence" value="ECO:0007669"/>
    <property type="project" value="UniProtKB-KW"/>
</dbReference>
<dbReference type="InterPro" id="IPR043131">
    <property type="entry name" value="BCAT-like_N"/>
</dbReference>
<dbReference type="FunFam" id="3.20.10.10:FF:000002">
    <property type="entry name" value="D-alanine aminotransferase"/>
    <property type="match status" value="1"/>
</dbReference>
<comment type="similarity">
    <text evidence="2">Belongs to the class-IV pyridoxal-phosphate-dependent aminotransferase family.</text>
</comment>
<proteinExistence type="inferred from homology"/>
<evidence type="ECO:0000256" key="2">
    <source>
        <dbReference type="ARBA" id="ARBA00009320"/>
    </source>
</evidence>
<dbReference type="Gene3D" id="3.20.10.10">
    <property type="entry name" value="D-amino Acid Aminotransferase, subunit A, domain 2"/>
    <property type="match status" value="1"/>
</dbReference>
<dbReference type="InterPro" id="IPR043132">
    <property type="entry name" value="BCAT-like_C"/>
</dbReference>
<evidence type="ECO:0000313" key="5">
    <source>
        <dbReference type="EMBL" id="RED53074.1"/>
    </source>
</evidence>
<comment type="subunit">
    <text evidence="3">Homodimer.</text>
</comment>
<dbReference type="EMBL" id="QRDY01000027">
    <property type="protein sequence ID" value="RED53074.1"/>
    <property type="molecule type" value="Genomic_DNA"/>
</dbReference>
<dbReference type="InterPro" id="IPR036038">
    <property type="entry name" value="Aminotransferase-like"/>
</dbReference>
<evidence type="ECO:0000256" key="1">
    <source>
        <dbReference type="ARBA" id="ARBA00001933"/>
    </source>
</evidence>
<reference evidence="5 6" key="1">
    <citation type="submission" date="2018-07" db="EMBL/GenBank/DDBJ databases">
        <title>Genomic Encyclopedia of Type Strains, Phase III (KMG-III): the genomes of soil and plant-associated and newly described type strains.</title>
        <authorList>
            <person name="Whitman W."/>
        </authorList>
    </citation>
    <scope>NUCLEOTIDE SEQUENCE [LARGE SCALE GENOMIC DNA]</scope>
    <source>
        <strain evidence="5 6">CECT 8236</strain>
    </source>
</reference>
<keyword evidence="6" id="KW-1185">Reference proteome</keyword>
<dbReference type="NCBIfam" id="NF005800">
    <property type="entry name" value="PRK07650.1"/>
    <property type="match status" value="1"/>
</dbReference>
<gene>
    <name evidence="5" type="ORF">DFP95_12742</name>
</gene>
<dbReference type="GO" id="GO:0046394">
    <property type="term" value="P:carboxylic acid biosynthetic process"/>
    <property type="evidence" value="ECO:0007669"/>
    <property type="project" value="UniProtKB-ARBA"/>
</dbReference>
<dbReference type="OrthoDB" id="9805628at2"/>
<evidence type="ECO:0000256" key="3">
    <source>
        <dbReference type="ARBA" id="ARBA00011738"/>
    </source>
</evidence>
<keyword evidence="5" id="KW-0456">Lyase</keyword>